<sequence length="280" mass="30645">MEDSLLLRETVNTYASEHPEQTVTVEYGQDSLDNGMTVDDVIRTLNVEIFAGEGPDVLVLDGLPVESYIRQGILADLSNIDTSNCYENIVHCYADESGCWALPLLFRPSLVYCQSEENKARLSEAQNLTDLQDLLCVKSNFHYDGYYNLFSELYPAASASIFAVEGEGVNEDALREFLSVTKAVVDAQQISAEYDPLFGDGEDTASGDDGQHLAVDIPVSMNWYGRAQDPADCAAGNPSDYLLTYIYMVSETGSVPALIRPLPGDVFTPVMTMGVLNTSD</sequence>
<comment type="caution">
    <text evidence="1">The sequence shown here is derived from an EMBL/GenBank/DDBJ whole genome shotgun (WGS) entry which is preliminary data.</text>
</comment>
<dbReference type="AlphaFoldDB" id="K1SDM2"/>
<protein>
    <recommendedName>
        <fullName evidence="2">Extracellular solute-binding protein family 1</fullName>
    </recommendedName>
</protein>
<name>K1SDM2_9ZZZZ</name>
<reference evidence="1" key="1">
    <citation type="journal article" date="2013" name="Environ. Microbiol.">
        <title>Microbiota from the distal guts of lean and obese adolescents exhibit partial functional redundancy besides clear differences in community structure.</title>
        <authorList>
            <person name="Ferrer M."/>
            <person name="Ruiz A."/>
            <person name="Lanza F."/>
            <person name="Haange S.B."/>
            <person name="Oberbach A."/>
            <person name="Till H."/>
            <person name="Bargiela R."/>
            <person name="Campoy C."/>
            <person name="Segura M.T."/>
            <person name="Richter M."/>
            <person name="von Bergen M."/>
            <person name="Seifert J."/>
            <person name="Suarez A."/>
        </authorList>
    </citation>
    <scope>NUCLEOTIDE SEQUENCE</scope>
</reference>
<evidence type="ECO:0000313" key="1">
    <source>
        <dbReference type="EMBL" id="EKC55583.1"/>
    </source>
</evidence>
<organism evidence="1">
    <name type="scientific">human gut metagenome</name>
    <dbReference type="NCBI Taxonomy" id="408170"/>
    <lineage>
        <taxon>unclassified sequences</taxon>
        <taxon>metagenomes</taxon>
        <taxon>organismal metagenomes</taxon>
    </lineage>
</organism>
<dbReference type="EMBL" id="AJWZ01007917">
    <property type="protein sequence ID" value="EKC55583.1"/>
    <property type="molecule type" value="Genomic_DNA"/>
</dbReference>
<evidence type="ECO:0008006" key="2">
    <source>
        <dbReference type="Google" id="ProtNLM"/>
    </source>
</evidence>
<dbReference type="Gene3D" id="3.40.190.10">
    <property type="entry name" value="Periplasmic binding protein-like II"/>
    <property type="match status" value="1"/>
</dbReference>
<proteinExistence type="predicted"/>
<feature type="non-terminal residue" evidence="1">
    <location>
        <position position="280"/>
    </location>
</feature>
<accession>K1SDM2</accession>
<dbReference type="SUPFAM" id="SSF53850">
    <property type="entry name" value="Periplasmic binding protein-like II"/>
    <property type="match status" value="1"/>
</dbReference>
<gene>
    <name evidence="1" type="ORF">OBE_11496</name>
</gene>